<proteinExistence type="predicted"/>
<comment type="caution">
    <text evidence="4">The sequence shown here is derived from an EMBL/GenBank/DDBJ whole genome shotgun (WGS) entry which is preliminary data.</text>
</comment>
<dbReference type="InterPro" id="IPR006665">
    <property type="entry name" value="OmpA-like"/>
</dbReference>
<evidence type="ECO:0000256" key="1">
    <source>
        <dbReference type="SAM" id="MobiDB-lite"/>
    </source>
</evidence>
<keyword evidence="2" id="KW-0812">Transmembrane</keyword>
<keyword evidence="5" id="KW-1185">Reference proteome</keyword>
<dbReference type="InterPro" id="IPR036737">
    <property type="entry name" value="OmpA-like_sf"/>
</dbReference>
<feature type="compositionally biased region" description="Low complexity" evidence="1">
    <location>
        <begin position="366"/>
        <end position="384"/>
    </location>
</feature>
<sequence length="406" mass="43424">MPPPRRPNRSGAGIALGLAVVAAIGVVAFVLTRDHDVAPISRTELLWIAEKTDRVQGGIPQYVRDRVTEIAKAGDGGLEVYAVGRAAAPVGRISLEVLRQGERERDVFLRDQEIGRRTSALTKSVAATPVGTAGFDLYAALRVAEDGSRAGRREVVLATSVMSASVVPLDLPRLTATDPEKAVEEVMKTAIAKIDLSGVDLQPVLLNATGPGQKPMSVADDAWREEFITHLGKALGAHVNQPIIDSTIAPPWPGSSAVVEFATVKARLTPPDRIDAGHFRPDEATLLDRAAVQRSIKLIVAQYNQAPVGSLVHVTGFCARFGTREGARELARRRAEVIADLLVEAGLPQQLIRATASAGTVPRTWSNPSRIRRSGSSSSRSSYRAEGAREHESRPIGTGHPHEPLP</sequence>
<evidence type="ECO:0000259" key="3">
    <source>
        <dbReference type="Pfam" id="PF00691"/>
    </source>
</evidence>
<name>A0A5M3VX28_9ACTN</name>
<evidence type="ECO:0000313" key="4">
    <source>
        <dbReference type="EMBL" id="GER99330.1"/>
    </source>
</evidence>
<reference evidence="4 5" key="1">
    <citation type="submission" date="2019-10" db="EMBL/GenBank/DDBJ databases">
        <title>Whole genome shotgun sequence of Acrocarpospora corrugata NBRC 13972.</title>
        <authorList>
            <person name="Ichikawa N."/>
            <person name="Kimura A."/>
            <person name="Kitahashi Y."/>
            <person name="Komaki H."/>
            <person name="Oguchi A."/>
        </authorList>
    </citation>
    <scope>NUCLEOTIDE SEQUENCE [LARGE SCALE GENOMIC DNA]</scope>
    <source>
        <strain evidence="4 5">NBRC 13972</strain>
    </source>
</reference>
<evidence type="ECO:0000313" key="5">
    <source>
        <dbReference type="Proteomes" id="UP000334990"/>
    </source>
</evidence>
<keyword evidence="2" id="KW-1133">Transmembrane helix</keyword>
<dbReference type="AlphaFoldDB" id="A0A5M3VX28"/>
<gene>
    <name evidence="4" type="ORF">Acor_13940</name>
</gene>
<feature type="region of interest" description="Disordered" evidence="1">
    <location>
        <begin position="356"/>
        <end position="406"/>
    </location>
</feature>
<evidence type="ECO:0000256" key="2">
    <source>
        <dbReference type="SAM" id="Phobius"/>
    </source>
</evidence>
<dbReference type="Gene3D" id="3.30.1330.60">
    <property type="entry name" value="OmpA-like domain"/>
    <property type="match status" value="1"/>
</dbReference>
<dbReference type="Pfam" id="PF00691">
    <property type="entry name" value="OmpA"/>
    <property type="match status" value="1"/>
</dbReference>
<dbReference type="Proteomes" id="UP000334990">
    <property type="component" value="Unassembled WGS sequence"/>
</dbReference>
<keyword evidence="2" id="KW-0472">Membrane</keyword>
<dbReference type="SUPFAM" id="SSF103088">
    <property type="entry name" value="OmpA-like"/>
    <property type="match status" value="1"/>
</dbReference>
<feature type="compositionally biased region" description="Basic and acidic residues" evidence="1">
    <location>
        <begin position="386"/>
        <end position="406"/>
    </location>
</feature>
<feature type="domain" description="OmpA-like" evidence="3">
    <location>
        <begin position="279"/>
        <end position="368"/>
    </location>
</feature>
<organism evidence="4 5">
    <name type="scientific">Acrocarpospora corrugata</name>
    <dbReference type="NCBI Taxonomy" id="35763"/>
    <lineage>
        <taxon>Bacteria</taxon>
        <taxon>Bacillati</taxon>
        <taxon>Actinomycetota</taxon>
        <taxon>Actinomycetes</taxon>
        <taxon>Streptosporangiales</taxon>
        <taxon>Streptosporangiaceae</taxon>
        <taxon>Acrocarpospora</taxon>
    </lineage>
</organism>
<accession>A0A5M3VX28</accession>
<dbReference type="EMBL" id="BLAD01000039">
    <property type="protein sequence ID" value="GER99330.1"/>
    <property type="molecule type" value="Genomic_DNA"/>
</dbReference>
<feature type="transmembrane region" description="Helical" evidence="2">
    <location>
        <begin position="12"/>
        <end position="31"/>
    </location>
</feature>
<protein>
    <recommendedName>
        <fullName evidence="3">OmpA-like domain-containing protein</fullName>
    </recommendedName>
</protein>